<keyword evidence="2" id="KW-0378">Hydrolase</keyword>
<dbReference type="RefSeq" id="WP_169260054.1">
    <property type="nucleotide sequence ID" value="NZ_WTVQ01000012.1"/>
</dbReference>
<organism evidence="2 3">
    <name type="scientific">Aromatoleum diolicum</name>
    <dbReference type="NCBI Taxonomy" id="75796"/>
    <lineage>
        <taxon>Bacteria</taxon>
        <taxon>Pseudomonadati</taxon>
        <taxon>Pseudomonadota</taxon>
        <taxon>Betaproteobacteria</taxon>
        <taxon>Rhodocyclales</taxon>
        <taxon>Rhodocyclaceae</taxon>
        <taxon>Aromatoleum</taxon>
    </lineage>
</organism>
<keyword evidence="3" id="KW-1185">Reference proteome</keyword>
<accession>A0ABX1QCS6</accession>
<dbReference type="SUPFAM" id="SSF53098">
    <property type="entry name" value="Ribonuclease H-like"/>
    <property type="match status" value="1"/>
</dbReference>
<dbReference type="InterPro" id="IPR013520">
    <property type="entry name" value="Ribonucl_H"/>
</dbReference>
<dbReference type="Gene3D" id="3.30.420.10">
    <property type="entry name" value="Ribonuclease H-like superfamily/Ribonuclease H"/>
    <property type="match status" value="2"/>
</dbReference>
<reference evidence="2 3" key="1">
    <citation type="submission" date="2019-12" db="EMBL/GenBank/DDBJ databases">
        <title>Comparative genomics gives insights into the taxonomy of the Azoarcus-Aromatoleum group and reveals separate origins of nif in the plant-associated Azoarcus and non-plant-associated Aromatoleum sub-groups.</title>
        <authorList>
            <person name="Lafos M."/>
            <person name="Maluk M."/>
            <person name="Batista M."/>
            <person name="Junghare M."/>
            <person name="Carmona M."/>
            <person name="Faoro H."/>
            <person name="Cruz L.M."/>
            <person name="Battistoni F."/>
            <person name="De Souza E."/>
            <person name="Pedrosa F."/>
            <person name="Chen W.-M."/>
            <person name="Poole P.S."/>
            <person name="Dixon R.A."/>
            <person name="James E.K."/>
        </authorList>
    </citation>
    <scope>NUCLEOTIDE SEQUENCE [LARGE SCALE GENOMIC DNA]</scope>
    <source>
        <strain evidence="2 3">22Lin</strain>
    </source>
</reference>
<dbReference type="GO" id="GO:0004527">
    <property type="term" value="F:exonuclease activity"/>
    <property type="evidence" value="ECO:0007669"/>
    <property type="project" value="UniProtKB-KW"/>
</dbReference>
<evidence type="ECO:0000313" key="2">
    <source>
        <dbReference type="EMBL" id="NMG74905.1"/>
    </source>
</evidence>
<keyword evidence="2" id="KW-0269">Exonuclease</keyword>
<dbReference type="CDD" id="cd06127">
    <property type="entry name" value="DEDDh"/>
    <property type="match status" value="1"/>
</dbReference>
<feature type="domain" description="Exonuclease" evidence="1">
    <location>
        <begin position="44"/>
        <end position="191"/>
    </location>
</feature>
<dbReference type="InterPro" id="IPR036397">
    <property type="entry name" value="RNaseH_sf"/>
</dbReference>
<gene>
    <name evidence="2" type="ORF">GPA25_09070</name>
</gene>
<name>A0ABX1QCS6_9RHOO</name>
<sequence>MNWLTRLLSNRVDTASLDAPLRDALIRWQALLQPDLGKAHFETRYVVINTEATGLNLESDRLLAVGAVAIDGALLSPHDSYYARLDPDPATALTNLLTFSGAGPVVVFNAAFNRSMLEGALTEHLGITPEWAWLDLHWLLPALYDERIDRAARLGDWMKAFSIETFQRHHALGDAWAIAQLMLAAQSRALAEGLNTPRSLAELERTRRQLRRHG</sequence>
<comment type="caution">
    <text evidence="2">The sequence shown here is derived from an EMBL/GenBank/DDBJ whole genome shotgun (WGS) entry which is preliminary data.</text>
</comment>
<dbReference type="Proteomes" id="UP000648984">
    <property type="component" value="Unassembled WGS sequence"/>
</dbReference>
<evidence type="ECO:0000313" key="3">
    <source>
        <dbReference type="Proteomes" id="UP000648984"/>
    </source>
</evidence>
<protein>
    <submittedName>
        <fullName evidence="2">3'-5' exonuclease</fullName>
    </submittedName>
</protein>
<proteinExistence type="predicted"/>
<dbReference type="InterPro" id="IPR012337">
    <property type="entry name" value="RNaseH-like_sf"/>
</dbReference>
<dbReference type="SMART" id="SM00479">
    <property type="entry name" value="EXOIII"/>
    <property type="match status" value="1"/>
</dbReference>
<evidence type="ECO:0000259" key="1">
    <source>
        <dbReference type="SMART" id="SM00479"/>
    </source>
</evidence>
<keyword evidence="2" id="KW-0540">Nuclease</keyword>
<dbReference type="EMBL" id="WTVQ01000012">
    <property type="protein sequence ID" value="NMG74905.1"/>
    <property type="molecule type" value="Genomic_DNA"/>
</dbReference>